<reference evidence="2" key="1">
    <citation type="submission" date="2017-07" db="EMBL/GenBank/DDBJ databases">
        <title>Draft genome sequence of Effusibacillus lacus strain skLN1.</title>
        <authorList>
            <person name="Watanabe M."/>
            <person name="Kojima H."/>
            <person name="Fukui M."/>
        </authorList>
    </citation>
    <scope>NUCLEOTIDE SEQUENCE [LARGE SCALE GENOMIC DNA]</scope>
    <source>
        <strain evidence="2">skLN1</strain>
    </source>
</reference>
<protein>
    <recommendedName>
        <fullName evidence="3">DUF3800 domain-containing protein</fullName>
    </recommendedName>
</protein>
<comment type="caution">
    <text evidence="1">The sequence shown here is derived from an EMBL/GenBank/DDBJ whole genome shotgun (WGS) entry which is preliminary data.</text>
</comment>
<dbReference type="InterPro" id="IPR024524">
    <property type="entry name" value="DUF3800"/>
</dbReference>
<evidence type="ECO:0008006" key="3">
    <source>
        <dbReference type="Google" id="ProtNLM"/>
    </source>
</evidence>
<name>A0A292YHF6_9BACL</name>
<sequence>MEYILYMDESAKEGPYYGNFYGGALVRSTDYDYVIDQLSGKKKELHLFKEVKWQRVTLPYLTKYIELIDVFFDLIQQDLVKMRVMFTHNYRRAINLSKDQVDNTFTMLYYQFFKHAFGLKYSNPTPSREIGLRLYFDELPVAPANRDIFKDFIHGLQWSEDFRSANLSIERHNITEVKSDEHVILQYMDIVLGAMYFRLNNLHKEKPEGSRIRGKRTIAKEKLYKHINKRIRNIYPNFNIGISTGVRSYEDRWNHPYRHWLFVPSEHKIAPEFSKKK</sequence>
<dbReference type="RefSeq" id="WP_096180806.1">
    <property type="nucleotide sequence ID" value="NZ_BDUF01000014.1"/>
</dbReference>
<proteinExistence type="predicted"/>
<dbReference type="Pfam" id="PF12686">
    <property type="entry name" value="DUF3800"/>
    <property type="match status" value="1"/>
</dbReference>
<evidence type="ECO:0000313" key="1">
    <source>
        <dbReference type="EMBL" id="GAX89118.1"/>
    </source>
</evidence>
<dbReference type="Proteomes" id="UP000217785">
    <property type="component" value="Unassembled WGS sequence"/>
</dbReference>
<organism evidence="1 2">
    <name type="scientific">Effusibacillus lacus</name>
    <dbReference type="NCBI Taxonomy" id="1348429"/>
    <lineage>
        <taxon>Bacteria</taxon>
        <taxon>Bacillati</taxon>
        <taxon>Bacillota</taxon>
        <taxon>Bacilli</taxon>
        <taxon>Bacillales</taxon>
        <taxon>Alicyclobacillaceae</taxon>
        <taxon>Effusibacillus</taxon>
    </lineage>
</organism>
<dbReference type="OrthoDB" id="248333at2"/>
<keyword evidence="2" id="KW-1185">Reference proteome</keyword>
<accession>A0A292YHF6</accession>
<dbReference type="EMBL" id="BDUF01000014">
    <property type="protein sequence ID" value="GAX89118.1"/>
    <property type="molecule type" value="Genomic_DNA"/>
</dbReference>
<gene>
    <name evidence="1" type="ORF">EFBL_0736</name>
</gene>
<evidence type="ECO:0000313" key="2">
    <source>
        <dbReference type="Proteomes" id="UP000217785"/>
    </source>
</evidence>
<dbReference type="AlphaFoldDB" id="A0A292YHF6"/>